<dbReference type="GO" id="GO:0004030">
    <property type="term" value="F:aldehyde dehydrogenase [NAD(P)+] activity"/>
    <property type="evidence" value="ECO:0007669"/>
    <property type="project" value="InterPro"/>
</dbReference>
<sequence length="458" mass="48898">MAIATVNPATGKTEMIIEPHSREEVDQRISEAASAAELLRQTSFAERAEWMRAAAAILDDQAEGLGELITVEMGKPIAQSVAEVHKCAKAMRFYAENSEQFLADVTLADPSTVSASRAWTRYEPLGVVLAVMPWNYPLWQVIRFAAPALMAGNAGLLKHASNVPQSALFLDTLFERAGFPVGSFRALLIGGAEVGAVIADPRVTGVTLTGSEPAGRSVAAIAGDHVKKAVLELGGSDPFVVLASGDVKAAAATAVRARINNNGQSCIAGKRFIVHTDVYDEFAAEFTNLMSALRVGDPLDPAVEVGPVATESGRNDLIELVEDARAKGATILTGGSVPDRPGWYYEPTVIADLPDDARLVQEETFGPVASLYRATDNTDALRIANQTTFGLSSAVWTNDPEEEEWFVANLDAGAVFINGMTVSYQELPFGGIKRSGFGRELAAVGQREFCNLKTVWKA</sequence>
<dbReference type="OrthoDB" id="6882680at2"/>
<dbReference type="Gene3D" id="3.40.605.10">
    <property type="entry name" value="Aldehyde Dehydrogenase, Chain A, domain 1"/>
    <property type="match status" value="1"/>
</dbReference>
<evidence type="ECO:0000256" key="3">
    <source>
        <dbReference type="ARBA" id="ARBA00023002"/>
    </source>
</evidence>
<dbReference type="EMBL" id="CP018762">
    <property type="protein sequence ID" value="APZ35396.1"/>
    <property type="molecule type" value="Genomic_DNA"/>
</dbReference>
<keyword evidence="2" id="KW-0521">NADP</keyword>
<evidence type="ECO:0000256" key="2">
    <source>
        <dbReference type="ARBA" id="ARBA00022857"/>
    </source>
</evidence>
<protein>
    <submittedName>
        <fullName evidence="5">NADP-dependent succinic semialdehyde dehydrogenase</fullName>
    </submittedName>
</protein>
<dbReference type="InterPro" id="IPR016163">
    <property type="entry name" value="Ald_DH_C"/>
</dbReference>
<accession>A0A1P8UBD0</accession>
<dbReference type="SUPFAM" id="SSF53720">
    <property type="entry name" value="ALDH-like"/>
    <property type="match status" value="1"/>
</dbReference>
<dbReference type="GO" id="GO:0004777">
    <property type="term" value="F:succinate-semialdehyde dehydrogenase (NAD+) activity"/>
    <property type="evidence" value="ECO:0007669"/>
    <property type="project" value="TreeGrafter"/>
</dbReference>
<evidence type="ECO:0000313" key="5">
    <source>
        <dbReference type="EMBL" id="APZ35396.1"/>
    </source>
</evidence>
<dbReference type="Proteomes" id="UP000187185">
    <property type="component" value="Chromosome"/>
</dbReference>
<dbReference type="STRING" id="36805.BOH66_14950"/>
<dbReference type="FunFam" id="3.40.309.10:FF:000010">
    <property type="entry name" value="Gamma-aminobutyraldehyde dehydrogenase"/>
    <property type="match status" value="1"/>
</dbReference>
<dbReference type="Pfam" id="PF00171">
    <property type="entry name" value="Aldedh"/>
    <property type="match status" value="1"/>
</dbReference>
<dbReference type="KEGG" id="maur:BOH66_14950"/>
<dbReference type="InterPro" id="IPR044148">
    <property type="entry name" value="ALDH_GabD1-like"/>
</dbReference>
<dbReference type="InterPro" id="IPR016161">
    <property type="entry name" value="Ald_DH/histidinol_DH"/>
</dbReference>
<dbReference type="RefSeq" id="WP_076691765.1">
    <property type="nucleotide sequence ID" value="NZ_CP018762.1"/>
</dbReference>
<dbReference type="InterPro" id="IPR016162">
    <property type="entry name" value="Ald_DH_N"/>
</dbReference>
<reference evidence="5 6" key="1">
    <citation type="submission" date="2016-12" db="EMBL/GenBank/DDBJ databases">
        <title>Complete genome sequence of Microbacterium aurum KACC 15219.</title>
        <authorList>
            <person name="Jung Y."/>
            <person name="Shin J.-H."/>
            <person name="Lee Y.-J."/>
            <person name="Yi H."/>
            <person name="Bahn Y.-S."/>
            <person name="Kim J.F."/>
            <person name="Lee D.-W."/>
        </authorList>
    </citation>
    <scope>NUCLEOTIDE SEQUENCE [LARGE SCALE GENOMIC DNA]</scope>
    <source>
        <strain evidence="5 6">KACC 15219</strain>
    </source>
</reference>
<feature type="domain" description="Aldehyde dehydrogenase" evidence="4">
    <location>
        <begin position="3"/>
        <end position="455"/>
    </location>
</feature>
<evidence type="ECO:0000259" key="4">
    <source>
        <dbReference type="Pfam" id="PF00171"/>
    </source>
</evidence>
<evidence type="ECO:0000313" key="6">
    <source>
        <dbReference type="Proteomes" id="UP000187185"/>
    </source>
</evidence>
<organism evidence="5 6">
    <name type="scientific">Microbacterium aurum</name>
    <dbReference type="NCBI Taxonomy" id="36805"/>
    <lineage>
        <taxon>Bacteria</taxon>
        <taxon>Bacillati</taxon>
        <taxon>Actinomycetota</taxon>
        <taxon>Actinomycetes</taxon>
        <taxon>Micrococcales</taxon>
        <taxon>Microbacteriaceae</taxon>
        <taxon>Microbacterium</taxon>
    </lineage>
</organism>
<dbReference type="FunFam" id="3.40.605.10:FF:000012">
    <property type="entry name" value="NAD-dependent succinate-semialdehyde dehydrogenase"/>
    <property type="match status" value="1"/>
</dbReference>
<dbReference type="CDD" id="cd07100">
    <property type="entry name" value="ALDH_SSADH1_GabD1"/>
    <property type="match status" value="1"/>
</dbReference>
<proteinExistence type="inferred from homology"/>
<name>A0A1P8UBD0_9MICO</name>
<evidence type="ECO:0000256" key="1">
    <source>
        <dbReference type="ARBA" id="ARBA00009986"/>
    </source>
</evidence>
<dbReference type="InterPro" id="IPR015590">
    <property type="entry name" value="Aldehyde_DH_dom"/>
</dbReference>
<keyword evidence="3" id="KW-0560">Oxidoreductase</keyword>
<keyword evidence="6" id="KW-1185">Reference proteome</keyword>
<dbReference type="Gene3D" id="3.40.309.10">
    <property type="entry name" value="Aldehyde Dehydrogenase, Chain A, domain 2"/>
    <property type="match status" value="1"/>
</dbReference>
<comment type="similarity">
    <text evidence="1">Belongs to the aldehyde dehydrogenase family.</text>
</comment>
<dbReference type="InterPro" id="IPR047110">
    <property type="entry name" value="GABD/Sad-like"/>
</dbReference>
<gene>
    <name evidence="5" type="ORF">BOH66_14950</name>
</gene>
<dbReference type="AlphaFoldDB" id="A0A1P8UBD0"/>
<dbReference type="PANTHER" id="PTHR43217:SF1">
    <property type="entry name" value="SUCCINATE SEMIALDEHYDE DEHYDROGENASE [NAD(P)+] SAD"/>
    <property type="match status" value="1"/>
</dbReference>
<dbReference type="PANTHER" id="PTHR43217">
    <property type="entry name" value="SUCCINATE SEMIALDEHYDE DEHYDROGENASE [NAD(P)+] SAD"/>
    <property type="match status" value="1"/>
</dbReference>